<dbReference type="NCBIfam" id="TIGR01126">
    <property type="entry name" value="pdi_dom"/>
    <property type="match status" value="2"/>
</dbReference>
<feature type="domain" description="Thioredoxin" evidence="10">
    <location>
        <begin position="142"/>
        <end position="299"/>
    </location>
</feature>
<dbReference type="PROSITE" id="PS00194">
    <property type="entry name" value="THIOREDOXIN_1"/>
    <property type="match status" value="2"/>
</dbReference>
<dbReference type="GO" id="GO:0006457">
    <property type="term" value="P:protein folding"/>
    <property type="evidence" value="ECO:0007669"/>
    <property type="project" value="TreeGrafter"/>
</dbReference>
<dbReference type="InterPro" id="IPR011679">
    <property type="entry name" value="ERp29_C"/>
</dbReference>
<dbReference type="EMBL" id="GL883023">
    <property type="protein sequence ID" value="EGG16584.1"/>
    <property type="molecule type" value="Genomic_DNA"/>
</dbReference>
<evidence type="ECO:0000259" key="10">
    <source>
        <dbReference type="PROSITE" id="PS51352"/>
    </source>
</evidence>
<dbReference type="Gene3D" id="1.20.1150.12">
    <property type="entry name" value="Endoplasmic reticulum resident protein 29, C-terminal domain"/>
    <property type="match status" value="1"/>
</dbReference>
<accession>F4Q6S4</accession>
<keyword evidence="7 11" id="KW-0413">Isomerase</keyword>
<reference evidence="12" key="1">
    <citation type="journal article" date="2011" name="Genome Res.">
        <title>Phylogeny-wide analysis of social amoeba genomes highlights ancient origins for complex intercellular communication.</title>
        <authorList>
            <person name="Heidel A.J."/>
            <person name="Lawal H.M."/>
            <person name="Felder M."/>
            <person name="Schilde C."/>
            <person name="Helps N.R."/>
            <person name="Tunggal B."/>
            <person name="Rivero F."/>
            <person name="John U."/>
            <person name="Schleicher M."/>
            <person name="Eichinger L."/>
            <person name="Platzer M."/>
            <person name="Noegel A.A."/>
            <person name="Schaap P."/>
            <person name="Gloeckner G."/>
        </authorList>
    </citation>
    <scope>NUCLEOTIDE SEQUENCE [LARGE SCALE GENOMIC DNA]</scope>
    <source>
        <strain evidence="12">SH3</strain>
    </source>
</reference>
<dbReference type="Pfam" id="PF00085">
    <property type="entry name" value="Thioredoxin"/>
    <property type="match status" value="2"/>
</dbReference>
<evidence type="ECO:0000256" key="3">
    <source>
        <dbReference type="ARBA" id="ARBA00012723"/>
    </source>
</evidence>
<dbReference type="InterPro" id="IPR036356">
    <property type="entry name" value="ERp29_C_sf"/>
</dbReference>
<dbReference type="EC" id="5.3.4.1" evidence="3"/>
<evidence type="ECO:0000256" key="6">
    <source>
        <dbReference type="ARBA" id="ARBA00023157"/>
    </source>
</evidence>
<evidence type="ECO:0000313" key="12">
    <source>
        <dbReference type="Proteomes" id="UP000007797"/>
    </source>
</evidence>
<dbReference type="PRINTS" id="PR00421">
    <property type="entry name" value="THIOREDOXIN"/>
</dbReference>
<dbReference type="SUPFAM" id="SSF52833">
    <property type="entry name" value="Thioredoxin-like"/>
    <property type="match status" value="2"/>
</dbReference>
<dbReference type="KEGG" id="dfa:DFA_09131"/>
<evidence type="ECO:0000256" key="4">
    <source>
        <dbReference type="ARBA" id="ARBA00022729"/>
    </source>
</evidence>
<sequence>MTVINIFGILKDESIENGMNMNKIILLALFAVIVACVAADGNVVDLKPDTFDSVVDGSKSVFVKFYAPWCGHCKKMAPDYEIIADTFAGSKQVVVAKVNCDDHKELCSKHGVNGYPTLKMYAKSTTAKDYNGGRSIDEIITFINGAAGTNVRVKKAASNVIDLDDSNFEKIALDEDKHVLVEFYAPWCGHCKKLAPDYEVLANTFANDKDVEITKVDCDAHKDLCSKYGISGFPTLKWFPKNNKEGEKYEQGREVDTFISFINKNAGTLRVKGGRLLATAGRIEKLDEIAAKFVDATAAVKKELIVAAKKIVDTLTAEVKDQGKLYVKIMENIEKASDYATKEVARVTKILAGSVPAKKLDDFSKKLNVLDAFSKKE</sequence>
<dbReference type="SUPFAM" id="SSF47933">
    <property type="entry name" value="ERP29 C domain-like"/>
    <property type="match status" value="1"/>
</dbReference>
<dbReference type="FunFam" id="3.40.30.10:FF:000032">
    <property type="entry name" value="Protein disulfide-isomerase A6 homolog"/>
    <property type="match status" value="1"/>
</dbReference>
<gene>
    <name evidence="11" type="primary">pdi1</name>
    <name evidence="11" type="ORF">DFA_09131</name>
</gene>
<name>F4Q6S4_CACFS</name>
<dbReference type="PANTHER" id="PTHR45672">
    <property type="entry name" value="PROTEIN DISULFIDE-ISOMERASE C17H9.14C-RELATED"/>
    <property type="match status" value="1"/>
</dbReference>
<evidence type="ECO:0000256" key="8">
    <source>
        <dbReference type="ARBA" id="ARBA00023284"/>
    </source>
</evidence>
<evidence type="ECO:0000256" key="5">
    <source>
        <dbReference type="ARBA" id="ARBA00022737"/>
    </source>
</evidence>
<dbReference type="GO" id="GO:0042175">
    <property type="term" value="C:nuclear outer membrane-endoplasmic reticulum membrane network"/>
    <property type="evidence" value="ECO:0007669"/>
    <property type="project" value="EnsemblProtists"/>
</dbReference>
<dbReference type="InterPro" id="IPR005788">
    <property type="entry name" value="PDI_thioredoxin-like_dom"/>
</dbReference>
<dbReference type="CDD" id="cd00238">
    <property type="entry name" value="ERp29c"/>
    <property type="match status" value="1"/>
</dbReference>
<dbReference type="STRING" id="1054147.F4Q6S4"/>
<keyword evidence="8" id="KW-0676">Redox-active center</keyword>
<dbReference type="RefSeq" id="XP_004354984.1">
    <property type="nucleotide sequence ID" value="XM_004354932.1"/>
</dbReference>
<dbReference type="PANTHER" id="PTHR45672:SF11">
    <property type="entry name" value="PROTEIN DISULFIDE-ISOMERASE C17H9.14C"/>
    <property type="match status" value="1"/>
</dbReference>
<dbReference type="GO" id="GO:0003756">
    <property type="term" value="F:protein disulfide isomerase activity"/>
    <property type="evidence" value="ECO:0007669"/>
    <property type="project" value="UniProtKB-EC"/>
</dbReference>
<dbReference type="InterPro" id="IPR017937">
    <property type="entry name" value="Thioredoxin_CS"/>
</dbReference>
<keyword evidence="12" id="KW-1185">Reference proteome</keyword>
<dbReference type="InterPro" id="IPR036249">
    <property type="entry name" value="Thioredoxin-like_sf"/>
</dbReference>
<dbReference type="InterPro" id="IPR013766">
    <property type="entry name" value="Thioredoxin_domain"/>
</dbReference>
<evidence type="ECO:0000256" key="9">
    <source>
        <dbReference type="RuleBase" id="RU004208"/>
    </source>
</evidence>
<dbReference type="Gene3D" id="3.40.30.10">
    <property type="entry name" value="Glutaredoxin"/>
    <property type="match status" value="2"/>
</dbReference>
<dbReference type="GeneID" id="14868581"/>
<dbReference type="OMA" id="FINEHAG"/>
<keyword evidence="6" id="KW-1015">Disulfide bond</keyword>
<feature type="domain" description="Thioredoxin" evidence="10">
    <location>
        <begin position="25"/>
        <end position="139"/>
    </location>
</feature>
<protein>
    <recommendedName>
        <fullName evidence="3">protein disulfide-isomerase</fullName>
        <ecNumber evidence="3">5.3.4.1</ecNumber>
    </recommendedName>
</protein>
<dbReference type="Pfam" id="PF07749">
    <property type="entry name" value="ERp29"/>
    <property type="match status" value="1"/>
</dbReference>
<dbReference type="AlphaFoldDB" id="F4Q6S4"/>
<keyword evidence="5" id="KW-0677">Repeat</keyword>
<comment type="catalytic activity">
    <reaction evidence="1">
        <text>Catalyzes the rearrangement of -S-S- bonds in proteins.</text>
        <dbReference type="EC" id="5.3.4.1"/>
    </reaction>
</comment>
<evidence type="ECO:0000256" key="1">
    <source>
        <dbReference type="ARBA" id="ARBA00001182"/>
    </source>
</evidence>
<keyword evidence="4" id="KW-0732">Signal</keyword>
<dbReference type="FunFam" id="3.40.30.10:FF:000107">
    <property type="entry name" value="Protein disulfide-isomerase 5-2"/>
    <property type="match status" value="1"/>
</dbReference>
<organism evidence="11 12">
    <name type="scientific">Cavenderia fasciculata</name>
    <name type="common">Slime mold</name>
    <name type="synonym">Dictyostelium fasciculatum</name>
    <dbReference type="NCBI Taxonomy" id="261658"/>
    <lineage>
        <taxon>Eukaryota</taxon>
        <taxon>Amoebozoa</taxon>
        <taxon>Evosea</taxon>
        <taxon>Eumycetozoa</taxon>
        <taxon>Dictyostelia</taxon>
        <taxon>Acytosteliales</taxon>
        <taxon>Cavenderiaceae</taxon>
        <taxon>Cavenderia</taxon>
    </lineage>
</organism>
<dbReference type="OrthoDB" id="10264505at2759"/>
<dbReference type="GO" id="GO:0005783">
    <property type="term" value="C:endoplasmic reticulum"/>
    <property type="evidence" value="ECO:0007669"/>
    <property type="project" value="EnsemblProtists"/>
</dbReference>
<dbReference type="CDD" id="cd02998">
    <property type="entry name" value="PDI_a_ERp38"/>
    <property type="match status" value="2"/>
</dbReference>
<dbReference type="Proteomes" id="UP000007797">
    <property type="component" value="Unassembled WGS sequence"/>
</dbReference>
<evidence type="ECO:0000313" key="11">
    <source>
        <dbReference type="EMBL" id="EGG16584.1"/>
    </source>
</evidence>
<evidence type="ECO:0000256" key="7">
    <source>
        <dbReference type="ARBA" id="ARBA00023235"/>
    </source>
</evidence>
<dbReference type="InterPro" id="IPR051063">
    <property type="entry name" value="PDI"/>
</dbReference>
<evidence type="ECO:0000256" key="2">
    <source>
        <dbReference type="ARBA" id="ARBA00006347"/>
    </source>
</evidence>
<comment type="similarity">
    <text evidence="2 9">Belongs to the protein disulfide isomerase family.</text>
</comment>
<dbReference type="PROSITE" id="PS51352">
    <property type="entry name" value="THIOREDOXIN_2"/>
    <property type="match status" value="2"/>
</dbReference>
<proteinExistence type="inferred from homology"/>